<proteinExistence type="predicted"/>
<feature type="chain" id="PRO_5019376366" description="Neprosin activation peptide domain-containing protein" evidence="1">
    <location>
        <begin position="19"/>
        <end position="223"/>
    </location>
</feature>
<dbReference type="PANTHER" id="PTHR31589:SF111">
    <property type="entry name" value="NEPROSIN DOMAIN-CONTAINING PROTEIN"/>
    <property type="match status" value="1"/>
</dbReference>
<dbReference type="InterPro" id="IPR053168">
    <property type="entry name" value="Glutamic_endopeptidase"/>
</dbReference>
<protein>
    <recommendedName>
        <fullName evidence="2">Neprosin activation peptide domain-containing protein</fullName>
    </recommendedName>
</protein>
<organism evidence="3 4">
    <name type="scientific">Ensete ventricosum</name>
    <name type="common">Abyssinian banana</name>
    <name type="synonym">Musa ensete</name>
    <dbReference type="NCBI Taxonomy" id="4639"/>
    <lineage>
        <taxon>Eukaryota</taxon>
        <taxon>Viridiplantae</taxon>
        <taxon>Streptophyta</taxon>
        <taxon>Embryophyta</taxon>
        <taxon>Tracheophyta</taxon>
        <taxon>Spermatophyta</taxon>
        <taxon>Magnoliopsida</taxon>
        <taxon>Liliopsida</taxon>
        <taxon>Zingiberales</taxon>
        <taxon>Musaceae</taxon>
        <taxon>Ensete</taxon>
    </lineage>
</organism>
<accession>A0A427AMZ4</accession>
<sequence length="223" mass="25083">MVIGVIERMLLLAVVFFAEEVMDGKSSTLLTEKELLVEEKLNLINKPAVKSIQVRCNFTSISNLSIRYAFRMFDQILIVRPSTNDENLQSEDGDTIDCVDVYKQPAFDHPQLKHHTIQMRPSDEHFGRRGVASCRSSVRMPAQVWQRSGSCPNGTVPILRVQERHLLNAPSITNYGRKPRKGITELEVRVANQTVAAGVEGLHAVRLRTPSFLHASHQLDIVS</sequence>
<dbReference type="PANTHER" id="PTHR31589">
    <property type="entry name" value="PROTEIN, PUTATIVE (DUF239)-RELATED-RELATED"/>
    <property type="match status" value="1"/>
</dbReference>
<evidence type="ECO:0000259" key="2">
    <source>
        <dbReference type="Pfam" id="PF14365"/>
    </source>
</evidence>
<evidence type="ECO:0000313" key="3">
    <source>
        <dbReference type="EMBL" id="RRT77592.1"/>
    </source>
</evidence>
<dbReference type="Proteomes" id="UP000287651">
    <property type="component" value="Unassembled WGS sequence"/>
</dbReference>
<keyword evidence="1" id="KW-0732">Signal</keyword>
<dbReference type="Pfam" id="PF14365">
    <property type="entry name" value="Neprosin_AP"/>
    <property type="match status" value="1"/>
</dbReference>
<comment type="caution">
    <text evidence="3">The sequence shown here is derived from an EMBL/GenBank/DDBJ whole genome shotgun (WGS) entry which is preliminary data.</text>
</comment>
<dbReference type="AlphaFoldDB" id="A0A427AMZ4"/>
<evidence type="ECO:0000313" key="4">
    <source>
        <dbReference type="Proteomes" id="UP000287651"/>
    </source>
</evidence>
<feature type="signal peptide" evidence="1">
    <location>
        <begin position="1"/>
        <end position="18"/>
    </location>
</feature>
<dbReference type="InterPro" id="IPR025521">
    <property type="entry name" value="Neprosin_propep"/>
</dbReference>
<reference evidence="3 4" key="1">
    <citation type="journal article" date="2014" name="Agronomy (Basel)">
        <title>A Draft Genome Sequence for Ensete ventricosum, the Drought-Tolerant Tree Against Hunger.</title>
        <authorList>
            <person name="Harrison J."/>
            <person name="Moore K.A."/>
            <person name="Paszkiewicz K."/>
            <person name="Jones T."/>
            <person name="Grant M."/>
            <person name="Ambacheew D."/>
            <person name="Muzemil S."/>
            <person name="Studholme D.J."/>
        </authorList>
    </citation>
    <scope>NUCLEOTIDE SEQUENCE [LARGE SCALE GENOMIC DNA]</scope>
</reference>
<gene>
    <name evidence="3" type="ORF">B296_00018571</name>
</gene>
<dbReference type="EMBL" id="AMZH03001894">
    <property type="protein sequence ID" value="RRT77592.1"/>
    <property type="molecule type" value="Genomic_DNA"/>
</dbReference>
<evidence type="ECO:0000256" key="1">
    <source>
        <dbReference type="SAM" id="SignalP"/>
    </source>
</evidence>
<feature type="domain" description="Neprosin activation peptide" evidence="2">
    <location>
        <begin position="88"/>
        <end position="185"/>
    </location>
</feature>
<name>A0A427AMZ4_ENSVE</name>